<evidence type="ECO:0008006" key="4">
    <source>
        <dbReference type="Google" id="ProtNLM"/>
    </source>
</evidence>
<feature type="transmembrane region" description="Helical" evidence="1">
    <location>
        <begin position="101"/>
        <end position="126"/>
    </location>
</feature>
<sequence>MTRDPYTPPAAAVVDRPPDDVRAAPFFVVSPTKVMALSICTLGVYQLFWFYMHWRRWRVGRSETVWPVARAIFALFYVHALERRIRQTLEARALARHRGTFAAATVYLVLTALDIGSAIAWPWISYRVPDGWWWAAEWSSLLLVLPVTAATCILQRAANDACSDRDARSNRRFTIYNAAWMLGGVSLTGWVLYMELAAGAVG</sequence>
<protein>
    <recommendedName>
        <fullName evidence="4">DUF4234 domain-containing protein</fullName>
    </recommendedName>
</protein>
<organism evidence="2 3">
    <name type="scientific">Luteimonas terrae</name>
    <dbReference type="NCBI Taxonomy" id="1530191"/>
    <lineage>
        <taxon>Bacteria</taxon>
        <taxon>Pseudomonadati</taxon>
        <taxon>Pseudomonadota</taxon>
        <taxon>Gammaproteobacteria</taxon>
        <taxon>Lysobacterales</taxon>
        <taxon>Lysobacteraceae</taxon>
        <taxon>Luteimonas</taxon>
    </lineage>
</organism>
<gene>
    <name evidence="2" type="ORF">E2F49_15030</name>
</gene>
<dbReference type="RefSeq" id="WP_133394643.1">
    <property type="nucleotide sequence ID" value="NZ_SMTG01000007.1"/>
</dbReference>
<keyword evidence="3" id="KW-1185">Reference proteome</keyword>
<proteinExistence type="predicted"/>
<evidence type="ECO:0000313" key="2">
    <source>
        <dbReference type="EMBL" id="TDK29247.1"/>
    </source>
</evidence>
<name>A0A4R5U5P1_9GAMM</name>
<keyword evidence="1" id="KW-1133">Transmembrane helix</keyword>
<feature type="transmembrane region" description="Helical" evidence="1">
    <location>
        <begin position="175"/>
        <end position="193"/>
    </location>
</feature>
<accession>A0A4R5U5P1</accession>
<dbReference type="EMBL" id="SMTG01000007">
    <property type="protein sequence ID" value="TDK29247.1"/>
    <property type="molecule type" value="Genomic_DNA"/>
</dbReference>
<comment type="caution">
    <text evidence="2">The sequence shown here is derived from an EMBL/GenBank/DDBJ whole genome shotgun (WGS) entry which is preliminary data.</text>
</comment>
<evidence type="ECO:0000256" key="1">
    <source>
        <dbReference type="SAM" id="Phobius"/>
    </source>
</evidence>
<evidence type="ECO:0000313" key="3">
    <source>
        <dbReference type="Proteomes" id="UP000295543"/>
    </source>
</evidence>
<keyword evidence="1" id="KW-0812">Transmembrane</keyword>
<dbReference type="Proteomes" id="UP000295543">
    <property type="component" value="Unassembled WGS sequence"/>
</dbReference>
<feature type="transmembrane region" description="Helical" evidence="1">
    <location>
        <begin position="34"/>
        <end position="52"/>
    </location>
</feature>
<feature type="transmembrane region" description="Helical" evidence="1">
    <location>
        <begin position="132"/>
        <end position="154"/>
    </location>
</feature>
<dbReference type="OrthoDB" id="8750132at2"/>
<dbReference type="AlphaFoldDB" id="A0A4R5U5P1"/>
<keyword evidence="1" id="KW-0472">Membrane</keyword>
<reference evidence="2 3" key="1">
    <citation type="submission" date="2019-03" db="EMBL/GenBank/DDBJ databases">
        <title>Luteimonas zhaokaii sp.nov., isolated from the rectal contents of Plateau pika in Yushu, Qinghai Province, China.</title>
        <authorList>
            <person name="Zhang G."/>
        </authorList>
    </citation>
    <scope>NUCLEOTIDE SEQUENCE [LARGE SCALE GENOMIC DNA]</scope>
    <source>
        <strain evidence="2 3">THG-MD21</strain>
    </source>
</reference>